<reference evidence="5" key="1">
    <citation type="submission" date="2016-11" db="EMBL/GenBank/DDBJ databases">
        <authorList>
            <person name="Varghese N."/>
            <person name="Submissions S."/>
        </authorList>
    </citation>
    <scope>NUCLEOTIDE SEQUENCE [LARGE SCALE GENOMIC DNA]</scope>
    <source>
        <strain evidence="5">DSM 12906</strain>
    </source>
</reference>
<dbReference type="OrthoDB" id="3734102at2"/>
<dbReference type="InterPro" id="IPR013783">
    <property type="entry name" value="Ig-like_fold"/>
</dbReference>
<dbReference type="EMBL" id="FQZG01000032">
    <property type="protein sequence ID" value="SHJ20653.1"/>
    <property type="molecule type" value="Genomic_DNA"/>
</dbReference>
<dbReference type="Proteomes" id="UP000184512">
    <property type="component" value="Unassembled WGS sequence"/>
</dbReference>
<dbReference type="RefSeq" id="WP_073187675.1">
    <property type="nucleotide sequence ID" value="NZ_FQZG01000032.1"/>
</dbReference>
<dbReference type="GO" id="GO:0005975">
    <property type="term" value="P:carbohydrate metabolic process"/>
    <property type="evidence" value="ECO:0007669"/>
    <property type="project" value="UniProtKB-ARBA"/>
</dbReference>
<dbReference type="STRING" id="1123357.SAMN02745244_01965"/>
<evidence type="ECO:0000313" key="4">
    <source>
        <dbReference type="EMBL" id="SHJ20653.1"/>
    </source>
</evidence>
<feature type="chain" id="PRO_5012522636" description="PKD domain-containing protein" evidence="2">
    <location>
        <begin position="27"/>
        <end position="307"/>
    </location>
</feature>
<evidence type="ECO:0000256" key="1">
    <source>
        <dbReference type="SAM" id="MobiDB-lite"/>
    </source>
</evidence>
<proteinExistence type="predicted"/>
<evidence type="ECO:0000259" key="3">
    <source>
        <dbReference type="PROSITE" id="PS50093"/>
    </source>
</evidence>
<sequence length="307" mass="32475">MLRRVLPVLVVLGTLLVGASVRPASAEGSGGAFLNEDTIVVSVNVPGSSGGGGRGQGSAGGGGSAPSGCYTGGGAELPCTQWGLAWRPDLQCYARVKPYQPPLTDPVWEGNTTGTIIECRTGTEGGWSNTWDLWAAAAQLAAPPDPAELARRAVERMQLEAIRMGTFPEQAERAPRDLGYVGWNSWMWVSNPTPSTWGPITKSVSEAGYTVTATGQVDKVVWDMGDGTTITCGQGKPWRSIWVHNEPSPDCGHMYAKDGEYTITATSHWVVNWSGIGQSGTITTQLSDTATLRIAEVQVVNIVTPES</sequence>
<protein>
    <recommendedName>
        <fullName evidence="3">PKD domain-containing protein</fullName>
    </recommendedName>
</protein>
<dbReference type="InterPro" id="IPR000601">
    <property type="entry name" value="PKD_dom"/>
</dbReference>
<dbReference type="InterPro" id="IPR035986">
    <property type="entry name" value="PKD_dom_sf"/>
</dbReference>
<keyword evidence="2" id="KW-0732">Signal</keyword>
<evidence type="ECO:0000256" key="2">
    <source>
        <dbReference type="SAM" id="SignalP"/>
    </source>
</evidence>
<feature type="domain" description="PKD" evidence="3">
    <location>
        <begin position="222"/>
        <end position="266"/>
    </location>
</feature>
<feature type="compositionally biased region" description="Gly residues" evidence="1">
    <location>
        <begin position="48"/>
        <end position="65"/>
    </location>
</feature>
<dbReference type="AlphaFoldDB" id="A0A1M6HET6"/>
<name>A0A1M6HET6_9ACTN</name>
<organism evidence="4 5">
    <name type="scientific">Tessaracoccus bendigoensis DSM 12906</name>
    <dbReference type="NCBI Taxonomy" id="1123357"/>
    <lineage>
        <taxon>Bacteria</taxon>
        <taxon>Bacillati</taxon>
        <taxon>Actinomycetota</taxon>
        <taxon>Actinomycetes</taxon>
        <taxon>Propionibacteriales</taxon>
        <taxon>Propionibacteriaceae</taxon>
        <taxon>Tessaracoccus</taxon>
    </lineage>
</organism>
<evidence type="ECO:0000313" key="5">
    <source>
        <dbReference type="Proteomes" id="UP000184512"/>
    </source>
</evidence>
<gene>
    <name evidence="4" type="ORF">SAMN02745244_01965</name>
</gene>
<feature type="signal peptide" evidence="2">
    <location>
        <begin position="1"/>
        <end position="26"/>
    </location>
</feature>
<dbReference type="SUPFAM" id="SSF49299">
    <property type="entry name" value="PKD domain"/>
    <property type="match status" value="1"/>
</dbReference>
<feature type="region of interest" description="Disordered" evidence="1">
    <location>
        <begin position="45"/>
        <end position="65"/>
    </location>
</feature>
<accession>A0A1M6HET6</accession>
<keyword evidence="5" id="KW-1185">Reference proteome</keyword>
<dbReference type="Gene3D" id="2.60.40.10">
    <property type="entry name" value="Immunoglobulins"/>
    <property type="match status" value="1"/>
</dbReference>
<dbReference type="PROSITE" id="PS50093">
    <property type="entry name" value="PKD"/>
    <property type="match status" value="1"/>
</dbReference>